<evidence type="ECO:0000256" key="1">
    <source>
        <dbReference type="SAM" id="MobiDB-lite"/>
    </source>
</evidence>
<feature type="non-terminal residue" evidence="2">
    <location>
        <position position="1"/>
    </location>
</feature>
<accession>A0ABD0JFT1</accession>
<sequence>PTSSKDTTSFRNAITEEHEGTQSIISETSEVPQSSDLVTDTGPQTTTEVSELLQRTPTKKEETSESKDGADFGWRHHDHISHPQPKADADEDNDRQCQCDERPPTQEYNIYMEIPDDIPLSA</sequence>
<keyword evidence="3" id="KW-1185">Reference proteome</keyword>
<evidence type="ECO:0000313" key="3">
    <source>
        <dbReference type="Proteomes" id="UP001519460"/>
    </source>
</evidence>
<dbReference type="EMBL" id="JACVVK020000459">
    <property type="protein sequence ID" value="KAK7473730.1"/>
    <property type="molecule type" value="Genomic_DNA"/>
</dbReference>
<organism evidence="2 3">
    <name type="scientific">Batillaria attramentaria</name>
    <dbReference type="NCBI Taxonomy" id="370345"/>
    <lineage>
        <taxon>Eukaryota</taxon>
        <taxon>Metazoa</taxon>
        <taxon>Spiralia</taxon>
        <taxon>Lophotrochozoa</taxon>
        <taxon>Mollusca</taxon>
        <taxon>Gastropoda</taxon>
        <taxon>Caenogastropoda</taxon>
        <taxon>Sorbeoconcha</taxon>
        <taxon>Cerithioidea</taxon>
        <taxon>Batillariidae</taxon>
        <taxon>Batillaria</taxon>
    </lineage>
</organism>
<feature type="region of interest" description="Disordered" evidence="1">
    <location>
        <begin position="1"/>
        <end position="122"/>
    </location>
</feature>
<dbReference type="AlphaFoldDB" id="A0ABD0JFT1"/>
<feature type="non-terminal residue" evidence="2">
    <location>
        <position position="122"/>
    </location>
</feature>
<feature type="compositionally biased region" description="Basic and acidic residues" evidence="1">
    <location>
        <begin position="58"/>
        <end position="75"/>
    </location>
</feature>
<reference evidence="2 3" key="1">
    <citation type="journal article" date="2023" name="Sci. Data">
        <title>Genome assembly of the Korean intertidal mud-creeper Batillaria attramentaria.</title>
        <authorList>
            <person name="Patra A.K."/>
            <person name="Ho P.T."/>
            <person name="Jun S."/>
            <person name="Lee S.J."/>
            <person name="Kim Y."/>
            <person name="Won Y.J."/>
        </authorList>
    </citation>
    <scope>NUCLEOTIDE SEQUENCE [LARGE SCALE GENOMIC DNA]</scope>
    <source>
        <strain evidence="2">Wonlab-2016</strain>
    </source>
</reference>
<comment type="caution">
    <text evidence="2">The sequence shown here is derived from an EMBL/GenBank/DDBJ whole genome shotgun (WGS) entry which is preliminary data.</text>
</comment>
<gene>
    <name evidence="2" type="ORF">BaRGS_00035005</name>
</gene>
<evidence type="ECO:0000313" key="2">
    <source>
        <dbReference type="EMBL" id="KAK7473730.1"/>
    </source>
</evidence>
<feature type="compositionally biased region" description="Polar residues" evidence="1">
    <location>
        <begin position="1"/>
        <end position="12"/>
    </location>
</feature>
<feature type="compositionally biased region" description="Polar residues" evidence="1">
    <location>
        <begin position="21"/>
        <end position="56"/>
    </location>
</feature>
<dbReference type="Proteomes" id="UP001519460">
    <property type="component" value="Unassembled WGS sequence"/>
</dbReference>
<protein>
    <submittedName>
        <fullName evidence="2">Uncharacterized protein</fullName>
    </submittedName>
</protein>
<proteinExistence type="predicted"/>
<name>A0ABD0JFT1_9CAEN</name>
<feature type="compositionally biased region" description="Basic and acidic residues" evidence="1">
    <location>
        <begin position="94"/>
        <end position="104"/>
    </location>
</feature>